<comment type="caution">
    <text evidence="11">The sequence shown here is derived from an EMBL/GenBank/DDBJ whole genome shotgun (WGS) entry which is preliminary data.</text>
</comment>
<feature type="transmembrane region" description="Helical" evidence="9">
    <location>
        <begin position="455"/>
        <end position="473"/>
    </location>
</feature>
<evidence type="ECO:0000256" key="8">
    <source>
        <dbReference type="ARBA" id="ARBA00023316"/>
    </source>
</evidence>
<evidence type="ECO:0000256" key="9">
    <source>
        <dbReference type="SAM" id="Phobius"/>
    </source>
</evidence>
<keyword evidence="3 11" id="KW-0808">Transferase</keyword>
<dbReference type="AlphaFoldDB" id="A0A7C6AEJ0"/>
<evidence type="ECO:0000313" key="11">
    <source>
        <dbReference type="EMBL" id="HHS62111.1"/>
    </source>
</evidence>
<keyword evidence="7 9" id="KW-0472">Membrane</keyword>
<dbReference type="GO" id="GO:0071555">
    <property type="term" value="P:cell wall organization"/>
    <property type="evidence" value="ECO:0007669"/>
    <property type="project" value="UniProtKB-KW"/>
</dbReference>
<gene>
    <name evidence="11" type="ORF">ENV70_00640</name>
</gene>
<dbReference type="InterPro" id="IPR001173">
    <property type="entry name" value="Glyco_trans_2-like"/>
</dbReference>
<dbReference type="Pfam" id="PF00535">
    <property type="entry name" value="Glycos_transf_2"/>
    <property type="match status" value="1"/>
</dbReference>
<evidence type="ECO:0000256" key="5">
    <source>
        <dbReference type="ARBA" id="ARBA00022989"/>
    </source>
</evidence>
<dbReference type="PANTHER" id="PTHR32044:SF80">
    <property type="entry name" value="XYLOGLUCAN GLYCOSYLTRANSFERASE 2-RELATED"/>
    <property type="match status" value="1"/>
</dbReference>
<feature type="transmembrane region" description="Helical" evidence="9">
    <location>
        <begin position="6"/>
        <end position="31"/>
    </location>
</feature>
<keyword evidence="8" id="KW-0961">Cell wall biogenesis/degradation</keyword>
<evidence type="ECO:0000256" key="3">
    <source>
        <dbReference type="ARBA" id="ARBA00022679"/>
    </source>
</evidence>
<sequence length="495" mass="56990">MTGLVLFIYTIVLFVLLFYSMHSYVLLYLHFKFRKKKGDRNISQVHRVLKTYPNVTIQLPVYNEKFVVRRLINSVLMLDYPKEKIEIQILDDSNDETTSIIDNILKEKSELGYDIKHIRRGTRQGFKAGALQYGLRIARGEFIAVFDADFVPPKDFLQELLPEFDDPTIGAVQARWGHLNSEESVLTRSQAVGLDNHFINEQELKNKAGLFINFNGTCGIWRKAAIIDGGGWAGDTLAEDLDLSYRVQLKGWRIKYRGDVVVPGELPNDVDSFRIQQNRWAKGTFQVALKLLKDVLRSEIKPFVKYEAFVHLTCHINFMAMLLLGLFSFPIIYFKVEKIVADSYYIFASFFTIGAFGYPLLYFFSQKFSYSDYKRRLPYIASVIAYSMGLTISNTKAVIEALLNKNIVFTRTPKSGGIKNKRYIIEVNSLIPFLEISIGIYIIFTFLYALFNRQFILLPFLGAYGFGYLYLGYNSLKDKFILSKPQEVLCSRESS</sequence>
<evidence type="ECO:0000256" key="7">
    <source>
        <dbReference type="ARBA" id="ARBA00023136"/>
    </source>
</evidence>
<evidence type="ECO:0000256" key="1">
    <source>
        <dbReference type="ARBA" id="ARBA00004653"/>
    </source>
</evidence>
<comment type="subcellular location">
    <subcellularLocation>
        <location evidence="1">Golgi apparatus membrane</location>
        <topology evidence="1">Multi-pass membrane protein</topology>
    </subcellularLocation>
</comment>
<feature type="domain" description="Glycosyltransferase 2-like" evidence="10">
    <location>
        <begin position="58"/>
        <end position="218"/>
    </location>
</feature>
<proteinExistence type="predicted"/>
<evidence type="ECO:0000256" key="2">
    <source>
        <dbReference type="ARBA" id="ARBA00022676"/>
    </source>
</evidence>
<evidence type="ECO:0000256" key="4">
    <source>
        <dbReference type="ARBA" id="ARBA00022692"/>
    </source>
</evidence>
<reference evidence="11" key="1">
    <citation type="journal article" date="2020" name="mSystems">
        <title>Genome- and Community-Level Interaction Insights into Carbon Utilization and Element Cycling Functions of Hydrothermarchaeota in Hydrothermal Sediment.</title>
        <authorList>
            <person name="Zhou Z."/>
            <person name="Liu Y."/>
            <person name="Xu W."/>
            <person name="Pan J."/>
            <person name="Luo Z.H."/>
            <person name="Li M."/>
        </authorList>
    </citation>
    <scope>NUCLEOTIDE SEQUENCE [LARGE SCALE GENOMIC DNA]</scope>
    <source>
        <strain evidence="11">SpSt-783</strain>
    </source>
</reference>
<dbReference type="Gene3D" id="3.90.550.10">
    <property type="entry name" value="Spore Coat Polysaccharide Biosynthesis Protein SpsA, Chain A"/>
    <property type="match status" value="1"/>
</dbReference>
<dbReference type="GO" id="GO:0016757">
    <property type="term" value="F:glycosyltransferase activity"/>
    <property type="evidence" value="ECO:0007669"/>
    <property type="project" value="UniProtKB-KW"/>
</dbReference>
<dbReference type="EMBL" id="DTHJ01000011">
    <property type="protein sequence ID" value="HHS62111.1"/>
    <property type="molecule type" value="Genomic_DNA"/>
</dbReference>
<feature type="transmembrane region" description="Helical" evidence="9">
    <location>
        <begin position="344"/>
        <end position="365"/>
    </location>
</feature>
<accession>A0A7C6AEJ0</accession>
<keyword evidence="5 9" id="KW-1133">Transmembrane helix</keyword>
<keyword evidence="2" id="KW-0328">Glycosyltransferase</keyword>
<dbReference type="SUPFAM" id="SSF53448">
    <property type="entry name" value="Nucleotide-diphospho-sugar transferases"/>
    <property type="match status" value="1"/>
</dbReference>
<dbReference type="PANTHER" id="PTHR32044">
    <property type="entry name" value="GLUCOMANNAN 4-BETA-MANNOSYLTRANSFERASE 9"/>
    <property type="match status" value="1"/>
</dbReference>
<protein>
    <submittedName>
        <fullName evidence="11">Glycosyltransferase</fullName>
    </submittedName>
</protein>
<dbReference type="FunFam" id="3.90.550.10:FF:000057">
    <property type="entry name" value="Glycosyltransferase-like protein, family 2"/>
    <property type="match status" value="1"/>
</dbReference>
<name>A0A7C6AEJ0_UNCW3</name>
<keyword evidence="6" id="KW-0333">Golgi apparatus</keyword>
<dbReference type="InterPro" id="IPR029044">
    <property type="entry name" value="Nucleotide-diphossugar_trans"/>
</dbReference>
<keyword evidence="4 9" id="KW-0812">Transmembrane</keyword>
<evidence type="ECO:0000256" key="6">
    <source>
        <dbReference type="ARBA" id="ARBA00023034"/>
    </source>
</evidence>
<organism evidence="11">
    <name type="scientific">candidate division WOR-3 bacterium</name>
    <dbReference type="NCBI Taxonomy" id="2052148"/>
    <lineage>
        <taxon>Bacteria</taxon>
        <taxon>Bacteria division WOR-3</taxon>
    </lineage>
</organism>
<feature type="transmembrane region" description="Helical" evidence="9">
    <location>
        <begin position="429"/>
        <end position="449"/>
    </location>
</feature>
<feature type="transmembrane region" description="Helical" evidence="9">
    <location>
        <begin position="308"/>
        <end position="332"/>
    </location>
</feature>
<evidence type="ECO:0000259" key="10">
    <source>
        <dbReference type="Pfam" id="PF00535"/>
    </source>
</evidence>